<gene>
    <name evidence="3" type="primary">Contig4467.g4763</name>
    <name evidence="3" type="ORF">STYLEM_12177</name>
</gene>
<organism evidence="3 4">
    <name type="scientific">Stylonychia lemnae</name>
    <name type="common">Ciliate</name>
    <dbReference type="NCBI Taxonomy" id="5949"/>
    <lineage>
        <taxon>Eukaryota</taxon>
        <taxon>Sar</taxon>
        <taxon>Alveolata</taxon>
        <taxon>Ciliophora</taxon>
        <taxon>Intramacronucleata</taxon>
        <taxon>Spirotrichea</taxon>
        <taxon>Stichotrichia</taxon>
        <taxon>Sporadotrichida</taxon>
        <taxon>Oxytrichidae</taxon>
        <taxon>Stylonychinae</taxon>
        <taxon>Stylonychia</taxon>
    </lineage>
</organism>
<evidence type="ECO:0000256" key="1">
    <source>
        <dbReference type="SAM" id="MobiDB-lite"/>
    </source>
</evidence>
<keyword evidence="2" id="KW-0472">Membrane</keyword>
<evidence type="ECO:0000313" key="4">
    <source>
        <dbReference type="Proteomes" id="UP000039865"/>
    </source>
</evidence>
<feature type="region of interest" description="Disordered" evidence="1">
    <location>
        <begin position="425"/>
        <end position="450"/>
    </location>
</feature>
<evidence type="ECO:0000313" key="3">
    <source>
        <dbReference type="EMBL" id="CDW83138.1"/>
    </source>
</evidence>
<evidence type="ECO:0000256" key="2">
    <source>
        <dbReference type="SAM" id="Phobius"/>
    </source>
</evidence>
<dbReference type="InParanoid" id="A0A078AQB6"/>
<keyword evidence="4" id="KW-1185">Reference proteome</keyword>
<feature type="region of interest" description="Disordered" evidence="1">
    <location>
        <begin position="75"/>
        <end position="96"/>
    </location>
</feature>
<feature type="transmembrane region" description="Helical" evidence="2">
    <location>
        <begin position="299"/>
        <end position="318"/>
    </location>
</feature>
<reference evidence="3 4" key="1">
    <citation type="submission" date="2014-06" db="EMBL/GenBank/DDBJ databases">
        <authorList>
            <person name="Swart Estienne"/>
        </authorList>
    </citation>
    <scope>NUCLEOTIDE SEQUENCE [LARGE SCALE GENOMIC DNA]</scope>
    <source>
        <strain evidence="3 4">130c</strain>
    </source>
</reference>
<evidence type="ECO:0008006" key="5">
    <source>
        <dbReference type="Google" id="ProtNLM"/>
    </source>
</evidence>
<dbReference type="EMBL" id="CCKQ01011563">
    <property type="protein sequence ID" value="CDW83138.1"/>
    <property type="molecule type" value="Genomic_DNA"/>
</dbReference>
<protein>
    <recommendedName>
        <fullName evidence="5">Transmembrane protein</fullName>
    </recommendedName>
</protein>
<keyword evidence="2" id="KW-1133">Transmembrane helix</keyword>
<feature type="compositionally biased region" description="Polar residues" evidence="1">
    <location>
        <begin position="80"/>
        <end position="96"/>
    </location>
</feature>
<feature type="region of interest" description="Disordered" evidence="1">
    <location>
        <begin position="1"/>
        <end position="35"/>
    </location>
</feature>
<sequence>MSTNNQTTENNPNLQSQQSPYLLGGQNQQSRSPTDIQSRILNLSPYDIPVGVPNQNAIQTGYGGQIQGNLGVGNSPYGANINSQTPTPQSQSTGILPQQQHYIPQQFSQDQQNQFTRQQQQFVPQMQPQIQSQHSGIPTQFIQPAYQQPPSQMMAQNQFNQQQPLGGSQYQVPRHQQGDLPFGVQQQPQFLAPPQRQLFQEQQLGNPYQMQQQQQPGGLGIGLAPQPLMPPSRTEDQRKIYILDLIMKYQDILTQEERENIKKNNQWVSTGMLMGLISLPFSIYLSSQARRYPARRREFLTRILLLPFIPLTIMAYYGRQQRRLLEQFSDKYFKHLNDQDLDNFETYYHMKKNLHLQRLQPVYPPNQQMLPPGVPPPAYQPQGINPNQYTHGQNYNFQGQTTPQQQQFQPNNTPTLLSLDLGNLSTLNNERGQSNDTKISTDSKEEAKSL</sequence>
<dbReference type="AlphaFoldDB" id="A0A078AQB6"/>
<dbReference type="Proteomes" id="UP000039865">
    <property type="component" value="Unassembled WGS sequence"/>
</dbReference>
<feature type="transmembrane region" description="Helical" evidence="2">
    <location>
        <begin position="267"/>
        <end position="287"/>
    </location>
</feature>
<accession>A0A078AQB6</accession>
<keyword evidence="2" id="KW-0812">Transmembrane</keyword>
<proteinExistence type="predicted"/>
<feature type="compositionally biased region" description="Basic and acidic residues" evidence="1">
    <location>
        <begin position="439"/>
        <end position="450"/>
    </location>
</feature>
<feature type="region of interest" description="Disordered" evidence="1">
    <location>
        <begin position="363"/>
        <end position="386"/>
    </location>
</feature>
<name>A0A078AQB6_STYLE</name>